<dbReference type="InterPro" id="IPR036237">
    <property type="entry name" value="Xyl_isomerase-like_sf"/>
</dbReference>
<evidence type="ECO:0000313" key="2">
    <source>
        <dbReference type="EMBL" id="MQT12412.1"/>
    </source>
</evidence>
<proteinExistence type="predicted"/>
<reference evidence="2 3" key="1">
    <citation type="submission" date="2019-09" db="EMBL/GenBank/DDBJ databases">
        <title>Segnochrobactrum spirostomi gen. nov., sp. nov., isolated from the ciliate Spirostomum cf. yagiui and description of a novel family, Segnochrobactraceae fam. nov. within the order Rhizobiales of the class Alphaproteobacteria.</title>
        <authorList>
            <person name="Akter S."/>
            <person name="Shazib S.U.A."/>
            <person name="Shin M.K."/>
        </authorList>
    </citation>
    <scope>NUCLEOTIDE SEQUENCE [LARGE SCALE GENOMIC DNA]</scope>
    <source>
        <strain evidence="2 3">Sp-1</strain>
    </source>
</reference>
<accession>A0A6A7Y3U3</accession>
<dbReference type="Gene3D" id="3.20.20.150">
    <property type="entry name" value="Divalent-metal-dependent TIM barrel enzymes"/>
    <property type="match status" value="1"/>
</dbReference>
<dbReference type="GO" id="GO:0016853">
    <property type="term" value="F:isomerase activity"/>
    <property type="evidence" value="ECO:0007669"/>
    <property type="project" value="UniProtKB-KW"/>
</dbReference>
<dbReference type="Pfam" id="PF01261">
    <property type="entry name" value="AP_endonuc_2"/>
    <property type="match status" value="1"/>
</dbReference>
<keyword evidence="2" id="KW-0413">Isomerase</keyword>
<dbReference type="SUPFAM" id="SSF51658">
    <property type="entry name" value="Xylose isomerase-like"/>
    <property type="match status" value="1"/>
</dbReference>
<comment type="caution">
    <text evidence="2">The sequence shown here is derived from an EMBL/GenBank/DDBJ whole genome shotgun (WGS) entry which is preliminary data.</text>
</comment>
<protein>
    <submittedName>
        <fullName evidence="2">Sugar phosphate isomerase/epimerase</fullName>
    </submittedName>
</protein>
<keyword evidence="3" id="KW-1185">Reference proteome</keyword>
<organism evidence="2 3">
    <name type="scientific">Segnochrobactrum spirostomi</name>
    <dbReference type="NCBI Taxonomy" id="2608987"/>
    <lineage>
        <taxon>Bacteria</taxon>
        <taxon>Pseudomonadati</taxon>
        <taxon>Pseudomonadota</taxon>
        <taxon>Alphaproteobacteria</taxon>
        <taxon>Hyphomicrobiales</taxon>
        <taxon>Segnochrobactraceae</taxon>
        <taxon>Segnochrobactrum</taxon>
    </lineage>
</organism>
<feature type="domain" description="Xylose isomerase-like TIM barrel" evidence="1">
    <location>
        <begin position="48"/>
        <end position="182"/>
    </location>
</feature>
<dbReference type="InterPro" id="IPR013022">
    <property type="entry name" value="Xyl_isomerase-like_TIM-brl"/>
</dbReference>
<evidence type="ECO:0000259" key="1">
    <source>
        <dbReference type="Pfam" id="PF01261"/>
    </source>
</evidence>
<name>A0A6A7Y3U3_9HYPH</name>
<sequence>MSRGSSLPTTRAPERPPVPELEIYQSLWATELRRPGVPEAPVAERFERVKAAGYDGLAIDLGAMDLAAARETVPLYARTGLKGLLTAFPRSIEELRPALHLAKDIGSPYVVVVGQVMPVRVEDMIPVIRAWLALAREEGVPIQFETHRNCITNDLYATLQLIDAIPQMRLAADLSHYVVDREMMFPIPAETLAQVSRILARSDSFQGRVATRNQVQVPIAFPQHKRWLDLFLGWWREGFEGWRARAAADDTLIFLCELGPTEYAITGADGLELSDRWEEALELRRLAREIWADLDRAAAA</sequence>
<dbReference type="AlphaFoldDB" id="A0A6A7Y3U3"/>
<dbReference type="Proteomes" id="UP000332515">
    <property type="component" value="Unassembled WGS sequence"/>
</dbReference>
<dbReference type="EMBL" id="VWNA01000001">
    <property type="protein sequence ID" value="MQT12412.1"/>
    <property type="molecule type" value="Genomic_DNA"/>
</dbReference>
<evidence type="ECO:0000313" key="3">
    <source>
        <dbReference type="Proteomes" id="UP000332515"/>
    </source>
</evidence>
<gene>
    <name evidence="2" type="ORF">F0357_06975</name>
</gene>